<dbReference type="PANTHER" id="PTHR36617">
    <property type="entry name" value="PROTEIN, PUTATIVE-RELATED"/>
    <property type="match status" value="1"/>
</dbReference>
<feature type="domain" description="Reverse transcriptase zinc-binding" evidence="2">
    <location>
        <begin position="378"/>
        <end position="463"/>
    </location>
</feature>
<evidence type="ECO:0000259" key="2">
    <source>
        <dbReference type="Pfam" id="PF13966"/>
    </source>
</evidence>
<sequence>MHTTMVPEQVKTMKIQAEEQVSRLEDKDVIFSTGSALGPDLPIVPTRLVNLYVNSMSFRDLAVWNLKESNQVPPHVLMLEKPVKAHVREEDKACNEQSNRSASANHVEAKGQIEVTARPVLSMRHIDKNNIMKEILYKLTYMSDDEHEEENTGSTSHGGEDDQTLVSSEGRSNVLGVCVFDEEVSDMANVIGCGVTKLPFKYLDVPVGFNMARRRSGREKDDMGEMEKSAWRVGSWEVLNIYGADGGINTANSRCLGLSNWGAILTSVHNLKLKGIDLLSLCSRKIGNEASTRFWDDIWIGDQSLKSKFPRIFLLDNNRDYYVANRVPFHDWSAVLRRHPRGGVEFSHLEALQAAIGNVVLIDQRDSWNWSLDVSHGFSVASVRSLVDARTLDVDSNATRWIRCIPNKIKVFLWRLSLNKLPSRVNLDLKGIDVGSLLCPICQEDVESVNHIFFSCEMAKALWDLFAKWWELDIPFCDNISDWFTWFDSLKVSNKVRSFIEGVGGTLMWSIWNYRNHFVFSSSPPKKALLWDSIVSQSFLWISSRNPKNVVGDAERVWFVVEDDLESGETDDENK</sequence>
<dbReference type="PANTHER" id="PTHR36617:SF16">
    <property type="entry name" value="OS04G0516500 PROTEIN"/>
    <property type="match status" value="1"/>
</dbReference>
<keyword evidence="3" id="KW-0548">Nucleotidyltransferase</keyword>
<evidence type="ECO:0000313" key="3">
    <source>
        <dbReference type="EMBL" id="GJT76979.1"/>
    </source>
</evidence>
<reference evidence="3" key="2">
    <citation type="submission" date="2022-01" db="EMBL/GenBank/DDBJ databases">
        <authorList>
            <person name="Yamashiro T."/>
            <person name="Shiraishi A."/>
            <person name="Satake H."/>
            <person name="Nakayama K."/>
        </authorList>
    </citation>
    <scope>NUCLEOTIDE SEQUENCE</scope>
</reference>
<keyword evidence="3" id="KW-0695">RNA-directed DNA polymerase</keyword>
<reference evidence="3" key="1">
    <citation type="journal article" date="2022" name="Int. J. Mol. Sci.">
        <title>Draft Genome of Tanacetum Coccineum: Genomic Comparison of Closely Related Tanacetum-Family Plants.</title>
        <authorList>
            <person name="Yamashiro T."/>
            <person name="Shiraishi A."/>
            <person name="Nakayama K."/>
            <person name="Satake H."/>
        </authorList>
    </citation>
    <scope>NUCLEOTIDE SEQUENCE</scope>
</reference>
<accession>A0ABQ5GNT2</accession>
<proteinExistence type="predicted"/>
<dbReference type="GO" id="GO:0003964">
    <property type="term" value="F:RNA-directed DNA polymerase activity"/>
    <property type="evidence" value="ECO:0007669"/>
    <property type="project" value="UniProtKB-KW"/>
</dbReference>
<evidence type="ECO:0000313" key="4">
    <source>
        <dbReference type="Proteomes" id="UP001151760"/>
    </source>
</evidence>
<feature type="region of interest" description="Disordered" evidence="1">
    <location>
        <begin position="146"/>
        <end position="166"/>
    </location>
</feature>
<dbReference type="InterPro" id="IPR026960">
    <property type="entry name" value="RVT-Znf"/>
</dbReference>
<dbReference type="EMBL" id="BQNB010018671">
    <property type="protein sequence ID" value="GJT76979.1"/>
    <property type="molecule type" value="Genomic_DNA"/>
</dbReference>
<organism evidence="3 4">
    <name type="scientific">Tanacetum coccineum</name>
    <dbReference type="NCBI Taxonomy" id="301880"/>
    <lineage>
        <taxon>Eukaryota</taxon>
        <taxon>Viridiplantae</taxon>
        <taxon>Streptophyta</taxon>
        <taxon>Embryophyta</taxon>
        <taxon>Tracheophyta</taxon>
        <taxon>Spermatophyta</taxon>
        <taxon>Magnoliopsida</taxon>
        <taxon>eudicotyledons</taxon>
        <taxon>Gunneridae</taxon>
        <taxon>Pentapetalae</taxon>
        <taxon>asterids</taxon>
        <taxon>campanulids</taxon>
        <taxon>Asterales</taxon>
        <taxon>Asteraceae</taxon>
        <taxon>Asteroideae</taxon>
        <taxon>Anthemideae</taxon>
        <taxon>Anthemidinae</taxon>
        <taxon>Tanacetum</taxon>
    </lineage>
</organism>
<evidence type="ECO:0000256" key="1">
    <source>
        <dbReference type="SAM" id="MobiDB-lite"/>
    </source>
</evidence>
<gene>
    <name evidence="3" type="ORF">Tco_1043704</name>
</gene>
<keyword evidence="3" id="KW-0808">Transferase</keyword>
<comment type="caution">
    <text evidence="3">The sequence shown here is derived from an EMBL/GenBank/DDBJ whole genome shotgun (WGS) entry which is preliminary data.</text>
</comment>
<keyword evidence="4" id="KW-1185">Reference proteome</keyword>
<dbReference type="Pfam" id="PF13966">
    <property type="entry name" value="zf-RVT"/>
    <property type="match status" value="1"/>
</dbReference>
<dbReference type="Proteomes" id="UP001151760">
    <property type="component" value="Unassembled WGS sequence"/>
</dbReference>
<name>A0ABQ5GNT2_9ASTR</name>
<protein>
    <submittedName>
        <fullName evidence="3">RNA-directed DNA polymerase, eukaryota, reverse transcriptase zinc-binding domain protein</fullName>
    </submittedName>
</protein>